<dbReference type="STRING" id="100787.A0A0G4MKP0"/>
<feature type="compositionally biased region" description="Basic and acidic residues" evidence="3">
    <location>
        <begin position="810"/>
        <end position="825"/>
    </location>
</feature>
<dbReference type="Gene3D" id="6.10.140.1040">
    <property type="match status" value="1"/>
</dbReference>
<gene>
    <name evidence="5" type="ORF">BN1708_006511</name>
</gene>
<dbReference type="Pfam" id="PF14616">
    <property type="entry name" value="Rua1_C"/>
    <property type="match status" value="1"/>
</dbReference>
<dbReference type="Pfam" id="PF09598">
    <property type="entry name" value="Stm1_N"/>
    <property type="match status" value="1"/>
</dbReference>
<feature type="compositionally biased region" description="Low complexity" evidence="3">
    <location>
        <begin position="599"/>
        <end position="612"/>
    </location>
</feature>
<dbReference type="EMBL" id="CVQH01023194">
    <property type="protein sequence ID" value="CRK34776.1"/>
    <property type="molecule type" value="Genomic_DNA"/>
</dbReference>
<name>A0A0G4MKP0_VERLO</name>
<dbReference type="InterPro" id="IPR019084">
    <property type="entry name" value="STM1-like_N"/>
</dbReference>
<evidence type="ECO:0000259" key="4">
    <source>
        <dbReference type="SMART" id="SM01233"/>
    </source>
</evidence>
<feature type="compositionally biased region" description="Polar residues" evidence="3">
    <location>
        <begin position="289"/>
        <end position="302"/>
    </location>
</feature>
<feature type="compositionally biased region" description="Polar residues" evidence="3">
    <location>
        <begin position="222"/>
        <end position="266"/>
    </location>
</feature>
<dbReference type="SMART" id="SM01233">
    <property type="entry name" value="HABP4_PAI-RBP1"/>
    <property type="match status" value="1"/>
</dbReference>
<feature type="region of interest" description="Disordered" evidence="3">
    <location>
        <begin position="222"/>
        <end position="306"/>
    </location>
</feature>
<keyword evidence="2" id="KW-0963">Cytoplasm</keyword>
<feature type="compositionally biased region" description="Basic residues" evidence="3">
    <location>
        <begin position="556"/>
        <end position="566"/>
    </location>
</feature>
<feature type="domain" description="Hyaluronan/mRNA-binding protein" evidence="4">
    <location>
        <begin position="729"/>
        <end position="823"/>
    </location>
</feature>
<sequence length="939" mass="102934">MDAGQAQFRQQIHTPSFALQPNTTRFTTRDHPPRSTPIVTMNGSELPVTSEAMSQPQSNGMWTTPVTHGMRPRPATIHEGFSFPVGEDFGALSPWDSSALPFQTTPNGVISRPGSVHQQQDFYHATCNPMDHGWHQKPCPDSYDIEGLDPSLTIGQAFTTDEAIPVLDLRFANHAKDGEHLTFDNGPRPRRMSGSSFTMSTSGALSDMPSYDDFSAALSEAPSFSSDYPPLSNRNSLMSSTQLSPVASPRMTPQSRTELVRTQSRGRASPSPRPGVRSAPYSVDRPQNKRWSTGTYGTTPQRRPSPFVYHPGHDAFGAHQRLPSRNGSPTIQHQHVPLSFNNLQAAQQHPFWIPGPPQYPQSNMFLPSQVPSQGFHPEPQRFEQPPPLMSHGLFRMLSSNADPHALHGHYADLSDPPDLYAALHEEQIPPPPEDMNPSDPDLVPHEQELRFEGDLYTPRWVRGHGNKREGWCGICKPGRWLVLKNSAFWYDKSFTHGISAATGSPFQEPHETRRMDGNPDVWEGLCGSCNEWIALVSSKKKGTTWFRHAYKCHTHPKIKDGPKRRRESSNTRALAASTMARPKSESQTQAQAPITPQMTPAALSTTSTPTPAQMSQHGHCHHPPPPMLHNLYDLLGNDDGDDTPRAPVKTVDKPVARTTKRNAEPEAPARLPAGGAGNRRGGSGNDAAFRDRNSGSDRNRGRSTEEAAKGGARGGYGARGRGGRGGRFPRERDDRHTKGLPSGSEKQAAQSWGATEGNAELKDEQAGDAIAEAEKKDAAAEDAEEKVEELEDKHVSYNDYLTQLAEKKAALDSTPEVRKANEGSSKKWGATQEVVRDETDYMPASSGKAKRERTQKTKETIDIDMRYVEPERPQRGGFSGERGSRGGRGGRGRGDRGGERGRGGNFRGGERADRGGGRKEANAAINTKDESAFPSLGGK</sequence>
<feature type="region of interest" description="Disordered" evidence="3">
    <location>
        <begin position="556"/>
        <end position="791"/>
    </location>
</feature>
<dbReference type="PANTHER" id="PTHR28125">
    <property type="entry name" value="MEIOTIC EXPRESSION UP-REGULATED PROTEIN 26"/>
    <property type="match status" value="1"/>
</dbReference>
<evidence type="ECO:0000256" key="2">
    <source>
        <dbReference type="ARBA" id="ARBA00022490"/>
    </source>
</evidence>
<organism evidence="5 6">
    <name type="scientific">Verticillium longisporum</name>
    <name type="common">Verticillium dahliae var. longisporum</name>
    <dbReference type="NCBI Taxonomy" id="100787"/>
    <lineage>
        <taxon>Eukaryota</taxon>
        <taxon>Fungi</taxon>
        <taxon>Dikarya</taxon>
        <taxon>Ascomycota</taxon>
        <taxon>Pezizomycotina</taxon>
        <taxon>Sordariomycetes</taxon>
        <taxon>Hypocreomycetidae</taxon>
        <taxon>Glomerellales</taxon>
        <taxon>Plectosphaerellaceae</taxon>
        <taxon>Verticillium</taxon>
    </lineage>
</organism>
<protein>
    <recommendedName>
        <fullName evidence="4">Hyaluronan/mRNA-binding protein domain-containing protein</fullName>
    </recommendedName>
</protein>
<feature type="compositionally biased region" description="Basic and acidic residues" evidence="3">
    <location>
        <begin position="892"/>
        <end position="931"/>
    </location>
</feature>
<dbReference type="PANTHER" id="PTHR28125:SF3">
    <property type="entry name" value="TRANSCRIPTION REGULATOR RUA1 C-TERMINAL DOMAIN-CONTAINING PROTEIN"/>
    <property type="match status" value="1"/>
</dbReference>
<feature type="region of interest" description="Disordered" evidence="3">
    <location>
        <begin position="1"/>
        <end position="44"/>
    </location>
</feature>
<feature type="compositionally biased region" description="Polar residues" evidence="3">
    <location>
        <begin position="7"/>
        <end position="26"/>
    </location>
</feature>
<accession>A0A0G4MKP0</accession>
<keyword evidence="6" id="KW-1185">Reference proteome</keyword>
<feature type="compositionally biased region" description="Polar residues" evidence="3">
    <location>
        <begin position="585"/>
        <end position="598"/>
    </location>
</feature>
<evidence type="ECO:0000256" key="1">
    <source>
        <dbReference type="ARBA" id="ARBA00004496"/>
    </source>
</evidence>
<feature type="compositionally biased region" description="Basic and acidic residues" evidence="3">
    <location>
        <begin position="852"/>
        <end position="874"/>
    </location>
</feature>
<proteinExistence type="predicted"/>
<dbReference type="GO" id="GO:0003676">
    <property type="term" value="F:nucleic acid binding"/>
    <property type="evidence" value="ECO:0007669"/>
    <property type="project" value="UniProtKB-ARBA"/>
</dbReference>
<feature type="compositionally biased region" description="Gly residues" evidence="3">
    <location>
        <begin position="674"/>
        <end position="684"/>
    </location>
</feature>
<feature type="compositionally biased region" description="Gly residues" evidence="3">
    <location>
        <begin position="711"/>
        <end position="726"/>
    </location>
</feature>
<feature type="compositionally biased region" description="Basic and acidic residues" evidence="3">
    <location>
        <begin position="688"/>
        <end position="708"/>
    </location>
</feature>
<dbReference type="AlphaFoldDB" id="A0A0G4MKP0"/>
<dbReference type="GO" id="GO:0005737">
    <property type="term" value="C:cytoplasm"/>
    <property type="evidence" value="ECO:0007669"/>
    <property type="project" value="UniProtKB-SubCell"/>
</dbReference>
<feature type="region of interest" description="Disordered" evidence="3">
    <location>
        <begin position="178"/>
        <end position="202"/>
    </location>
</feature>
<comment type="subcellular location">
    <subcellularLocation>
        <location evidence="1">Cytoplasm</location>
    </subcellularLocation>
</comment>
<feature type="compositionally biased region" description="Low complexity" evidence="3">
    <location>
        <begin position="192"/>
        <end position="202"/>
    </location>
</feature>
<feature type="region of interest" description="Disordered" evidence="3">
    <location>
        <begin position="810"/>
        <end position="939"/>
    </location>
</feature>
<feature type="compositionally biased region" description="Acidic residues" evidence="3">
    <location>
        <begin position="780"/>
        <end position="790"/>
    </location>
</feature>
<dbReference type="Proteomes" id="UP000044602">
    <property type="component" value="Unassembled WGS sequence"/>
</dbReference>
<evidence type="ECO:0000313" key="5">
    <source>
        <dbReference type="EMBL" id="CRK34776.1"/>
    </source>
</evidence>
<feature type="compositionally biased region" description="Basic and acidic residues" evidence="3">
    <location>
        <begin position="728"/>
        <end position="737"/>
    </location>
</feature>
<reference evidence="5 6" key="1">
    <citation type="submission" date="2015-05" db="EMBL/GenBank/DDBJ databases">
        <authorList>
            <person name="Wang D.B."/>
            <person name="Wang M."/>
        </authorList>
    </citation>
    <scope>NUCLEOTIDE SEQUENCE [LARGE SCALE GENOMIC DNA]</scope>
    <source>
        <strain evidence="5">VL1</strain>
    </source>
</reference>
<dbReference type="InterPro" id="IPR006861">
    <property type="entry name" value="HABP4_PAIRBP1-bd"/>
</dbReference>
<dbReference type="InterPro" id="IPR028012">
    <property type="entry name" value="Rua1_C"/>
</dbReference>
<feature type="compositionally biased region" description="Polar residues" evidence="3">
    <location>
        <begin position="744"/>
        <end position="753"/>
    </location>
</feature>
<evidence type="ECO:0000256" key="3">
    <source>
        <dbReference type="SAM" id="MobiDB-lite"/>
    </source>
</evidence>
<evidence type="ECO:0000313" key="6">
    <source>
        <dbReference type="Proteomes" id="UP000044602"/>
    </source>
</evidence>